<accession>A0ABD4T020</accession>
<sequence length="309" mass="34937">MIKQRNLKLDLQPQAKKSVFARHETFHPRFGWLKKGFDRASKDPTIFLCKDAPVRLGVGKNMVRSIRYWCGAFKLLENDQPTDFGQQLLGWDGWDPYLEDPASLWLLHWKLLEPACLATAWHFVFNYFQQNEFTVEDLFYRLSEFLDQASIKIADSSLKKDINCLLRMYVTQDARSSVSEDSLDSPFVDLGLISSAGDSKHFAFRLGNKPSLPAEVIVHACLCYSALHSKTTKSIPVSRLLYEVGSPGMIFKLTESSICGAIESVSKSNLNVGIEDSAGLLQFSFDRDPVKLSTEILNDYYDAWGENAA</sequence>
<protein>
    <submittedName>
        <fullName evidence="2">DUF4007 family protein</fullName>
    </submittedName>
</protein>
<evidence type="ECO:0000313" key="3">
    <source>
        <dbReference type="Proteomes" id="UP000031561"/>
    </source>
</evidence>
<name>A0ABD4T020_9CYAN</name>
<evidence type="ECO:0000313" key="2">
    <source>
        <dbReference type="EMBL" id="MCM1982006.1"/>
    </source>
</evidence>
<dbReference type="EMBL" id="JTHE03000027">
    <property type="protein sequence ID" value="MCM1982006.1"/>
    <property type="molecule type" value="Genomic_DNA"/>
</dbReference>
<evidence type="ECO:0000259" key="1">
    <source>
        <dbReference type="Pfam" id="PF13182"/>
    </source>
</evidence>
<dbReference type="RefSeq" id="WP_166280346.1">
    <property type="nucleotide sequence ID" value="NZ_JTHE03000027.1"/>
</dbReference>
<dbReference type="Proteomes" id="UP000031561">
    <property type="component" value="Unassembled WGS sequence"/>
</dbReference>
<organism evidence="2 3">
    <name type="scientific">Lyngbya confervoides BDU141951</name>
    <dbReference type="NCBI Taxonomy" id="1574623"/>
    <lineage>
        <taxon>Bacteria</taxon>
        <taxon>Bacillati</taxon>
        <taxon>Cyanobacteriota</taxon>
        <taxon>Cyanophyceae</taxon>
        <taxon>Oscillatoriophycideae</taxon>
        <taxon>Oscillatoriales</taxon>
        <taxon>Microcoleaceae</taxon>
        <taxon>Lyngbya</taxon>
    </lineage>
</organism>
<keyword evidence="3" id="KW-1185">Reference proteome</keyword>
<comment type="caution">
    <text evidence="2">The sequence shown here is derived from an EMBL/GenBank/DDBJ whole genome shotgun (WGS) entry which is preliminary data.</text>
</comment>
<dbReference type="Pfam" id="PF13182">
    <property type="entry name" value="DUF4007"/>
    <property type="match status" value="1"/>
</dbReference>
<proteinExistence type="predicted"/>
<reference evidence="2 3" key="1">
    <citation type="journal article" date="2015" name="Genome Announc.">
        <title>Draft Genome Sequence of Filamentous Marine Cyanobacterium Lyngbya confervoides Strain BDU141951.</title>
        <authorList>
            <person name="Chandrababunaidu M.M."/>
            <person name="Sen D."/>
            <person name="Tripathy S."/>
        </authorList>
    </citation>
    <scope>NUCLEOTIDE SEQUENCE [LARGE SCALE GENOMIC DNA]</scope>
    <source>
        <strain evidence="2 3">BDU141951</strain>
    </source>
</reference>
<dbReference type="InterPro" id="IPR025248">
    <property type="entry name" value="DUF4007"/>
</dbReference>
<dbReference type="AlphaFoldDB" id="A0ABD4T020"/>
<gene>
    <name evidence="2" type="ORF">QQ91_0004060</name>
</gene>
<feature type="domain" description="DUF4007" evidence="1">
    <location>
        <begin position="20"/>
        <end position="301"/>
    </location>
</feature>